<sequence>MAKEPWYVRNMAPHLLTEKQTAQLDQQAEAYERSVRTLNNKNIQTEEKFFTKSSLSESTVKLQNIGTTMSFTDELYTKNTEKTG</sequence>
<dbReference type="STRING" id="6277.A0A498SZF7"/>
<dbReference type="EMBL" id="UPTC01006189">
    <property type="protein sequence ID" value="VBB35502.1"/>
    <property type="molecule type" value="Genomic_DNA"/>
</dbReference>
<keyword evidence="1" id="KW-0175">Coiled coil</keyword>
<dbReference type="AlphaFoldDB" id="A0A498SZF7"/>
<evidence type="ECO:0000313" key="2">
    <source>
        <dbReference type="EMBL" id="VBB35502.1"/>
    </source>
</evidence>
<evidence type="ECO:0000256" key="1">
    <source>
        <dbReference type="SAM" id="Coils"/>
    </source>
</evidence>
<protein>
    <submittedName>
        <fullName evidence="2">Uncharacterized protein</fullName>
    </submittedName>
</protein>
<organism evidence="2 3">
    <name type="scientific">Acanthocheilonema viteae</name>
    <name type="common">Filarial nematode worm</name>
    <name type="synonym">Dipetalonema viteae</name>
    <dbReference type="NCBI Taxonomy" id="6277"/>
    <lineage>
        <taxon>Eukaryota</taxon>
        <taxon>Metazoa</taxon>
        <taxon>Ecdysozoa</taxon>
        <taxon>Nematoda</taxon>
        <taxon>Chromadorea</taxon>
        <taxon>Rhabditida</taxon>
        <taxon>Spirurina</taxon>
        <taxon>Spiruromorpha</taxon>
        <taxon>Filarioidea</taxon>
        <taxon>Onchocercidae</taxon>
        <taxon>Acanthocheilonema</taxon>
    </lineage>
</organism>
<accession>A0A498SZF7</accession>
<feature type="coiled-coil region" evidence="1">
    <location>
        <begin position="21"/>
        <end position="48"/>
    </location>
</feature>
<dbReference type="Proteomes" id="UP000276991">
    <property type="component" value="Unassembled WGS sequence"/>
</dbReference>
<reference evidence="2 3" key="1">
    <citation type="submission" date="2018-08" db="EMBL/GenBank/DDBJ databases">
        <authorList>
            <person name="Laetsch R D."/>
            <person name="Stevens L."/>
            <person name="Kumar S."/>
            <person name="Blaxter L. M."/>
        </authorList>
    </citation>
    <scope>NUCLEOTIDE SEQUENCE [LARGE SCALE GENOMIC DNA]</scope>
</reference>
<feature type="non-terminal residue" evidence="2">
    <location>
        <position position="84"/>
    </location>
</feature>
<proteinExistence type="predicted"/>
<name>A0A498SZF7_ACAVI</name>
<dbReference type="OrthoDB" id="297496at2759"/>
<evidence type="ECO:0000313" key="3">
    <source>
        <dbReference type="Proteomes" id="UP000276991"/>
    </source>
</evidence>
<keyword evidence="3" id="KW-1185">Reference proteome</keyword>
<gene>
    <name evidence="2" type="ORF">NAV_LOCUS10293</name>
</gene>